<keyword evidence="5 8" id="KW-0472">Membrane</keyword>
<keyword evidence="3" id="KW-0732">Signal</keyword>
<dbReference type="InterPro" id="IPR017981">
    <property type="entry name" value="GPCR_2-like_7TM"/>
</dbReference>
<evidence type="ECO:0000256" key="3">
    <source>
        <dbReference type="ARBA" id="ARBA00022729"/>
    </source>
</evidence>
<reference evidence="11" key="1">
    <citation type="submission" date="2021-05" db="EMBL/GenBank/DDBJ databases">
        <authorList>
            <person name="Tigano A."/>
        </authorList>
    </citation>
    <scope>NUCLEOTIDE SEQUENCE</scope>
</reference>
<evidence type="ECO:0000256" key="2">
    <source>
        <dbReference type="ARBA" id="ARBA00022692"/>
    </source>
</evidence>
<dbReference type="FunFam" id="1.20.1070.10:FF:000043">
    <property type="entry name" value="adhesion G-protein coupled receptor G2 isoform X1"/>
    <property type="match status" value="1"/>
</dbReference>
<feature type="domain" description="GAIN-B" evidence="9">
    <location>
        <begin position="327"/>
        <end position="486"/>
    </location>
</feature>
<feature type="transmembrane region" description="Helical" evidence="8">
    <location>
        <begin position="532"/>
        <end position="552"/>
    </location>
</feature>
<feature type="transmembrane region" description="Helical" evidence="8">
    <location>
        <begin position="567"/>
        <end position="590"/>
    </location>
</feature>
<keyword evidence="2 8" id="KW-0812">Transmembrane</keyword>
<evidence type="ECO:0000256" key="8">
    <source>
        <dbReference type="SAM" id="Phobius"/>
    </source>
</evidence>
<protein>
    <submittedName>
        <fullName evidence="11">(Atlantic silverside) hypothetical protein</fullName>
    </submittedName>
</protein>
<dbReference type="PROSITE" id="PS50261">
    <property type="entry name" value="G_PROTEIN_RECEP_F2_4"/>
    <property type="match status" value="1"/>
</dbReference>
<keyword evidence="4 8" id="KW-1133">Transmembrane helix</keyword>
<dbReference type="PROSITE" id="PS50221">
    <property type="entry name" value="GAIN_B"/>
    <property type="match status" value="1"/>
</dbReference>
<dbReference type="Proteomes" id="UP000677803">
    <property type="component" value="Unassembled WGS sequence"/>
</dbReference>
<dbReference type="CDD" id="cd15997">
    <property type="entry name" value="7tmB2_GPR112"/>
    <property type="match status" value="1"/>
</dbReference>
<dbReference type="InterPro" id="IPR000832">
    <property type="entry name" value="GPCR_2_secretin-like"/>
</dbReference>
<feature type="transmembrane region" description="Helical" evidence="8">
    <location>
        <begin position="727"/>
        <end position="750"/>
    </location>
</feature>
<dbReference type="InterPro" id="IPR057244">
    <property type="entry name" value="GAIN_B"/>
</dbReference>
<evidence type="ECO:0000256" key="1">
    <source>
        <dbReference type="ARBA" id="ARBA00004141"/>
    </source>
</evidence>
<evidence type="ECO:0000313" key="12">
    <source>
        <dbReference type="Proteomes" id="UP000677803"/>
    </source>
</evidence>
<feature type="transmembrane region" description="Helical" evidence="8">
    <location>
        <begin position="602"/>
        <end position="623"/>
    </location>
</feature>
<evidence type="ECO:0000259" key="9">
    <source>
        <dbReference type="PROSITE" id="PS50221"/>
    </source>
</evidence>
<dbReference type="GO" id="GO:0007189">
    <property type="term" value="P:adenylate cyclase-activating G protein-coupled receptor signaling pathway"/>
    <property type="evidence" value="ECO:0007669"/>
    <property type="project" value="TreeGrafter"/>
</dbReference>
<accession>A0A8S4BNP4</accession>
<dbReference type="EMBL" id="CAJRST010036666">
    <property type="protein sequence ID" value="CAG5989244.1"/>
    <property type="molecule type" value="Genomic_DNA"/>
</dbReference>
<dbReference type="Gene3D" id="2.60.220.50">
    <property type="match status" value="1"/>
</dbReference>
<dbReference type="AlphaFoldDB" id="A0A8S4BNP4"/>
<evidence type="ECO:0000313" key="11">
    <source>
        <dbReference type="EMBL" id="CAG5989244.1"/>
    </source>
</evidence>
<feature type="domain" description="G-protein coupled receptors family 2 profile 2" evidence="10">
    <location>
        <begin position="495"/>
        <end position="751"/>
    </location>
</feature>
<dbReference type="PANTHER" id="PTHR12011:SF277">
    <property type="entry name" value="ADHESION G-PROTEIN COUPLED RECEPTOR G4"/>
    <property type="match status" value="1"/>
</dbReference>
<gene>
    <name evidence="11" type="ORF">MMEN_LOCUS17187</name>
</gene>
<feature type="region of interest" description="Disordered" evidence="7">
    <location>
        <begin position="773"/>
        <end position="798"/>
    </location>
</feature>
<comment type="subcellular location">
    <subcellularLocation>
        <location evidence="1">Membrane</location>
        <topology evidence="1">Multi-pass membrane protein</topology>
    </subcellularLocation>
</comment>
<proteinExistence type="predicted"/>
<keyword evidence="6" id="KW-1015">Disulfide bond</keyword>
<name>A0A8S4BNP4_9TELE</name>
<dbReference type="InterPro" id="IPR046338">
    <property type="entry name" value="GAIN_dom_sf"/>
</dbReference>
<evidence type="ECO:0000259" key="10">
    <source>
        <dbReference type="PROSITE" id="PS50261"/>
    </source>
</evidence>
<dbReference type="PANTHER" id="PTHR12011">
    <property type="entry name" value="ADHESION G-PROTEIN COUPLED RECEPTOR"/>
    <property type="match status" value="1"/>
</dbReference>
<dbReference type="GO" id="GO:0004930">
    <property type="term" value="F:G protein-coupled receptor activity"/>
    <property type="evidence" value="ECO:0007669"/>
    <property type="project" value="InterPro"/>
</dbReference>
<dbReference type="Pfam" id="PF01825">
    <property type="entry name" value="GPS"/>
    <property type="match status" value="1"/>
</dbReference>
<keyword evidence="12" id="KW-1185">Reference proteome</keyword>
<sequence length="816" mass="90972">MTPNGTLTLGVSHFVHTNGEVIPESGNNLRGSIGLFRMWGRELCDEELKGPSCAEGDVMRWDERHWKSDCPPEPDSSLHCGKYFCTFQVQEVILNSVPEIEFSIHTALTTKFENGSITIHGRDVSIKQIETNNCLEEVLSTIYGQYIWPETFPQYTEEILCNRPTFNRAFRLCKLNGETDITSWADPDMTNCDPLTIIDISNVTVTPDNAAEVVDVIQDLVDVQLSNSSQMSSSELGLVVGKLNEVVNLDTVRPDVGADIADIVGNILLSETDVTPVANTLLKLTDRMGNCMDFQDEIASISAPSLALSMVNVGPGDFSGLTCGISLSFTMKPEIVVNQSFVSEVSEANATISLPSTIYHFFPPGSKNTTRVLFQFYGTEDLFKDPYIDNATQGNLTLNSYIVSASINNSHVIDLEDPVVVILKHKNPKQPGDRVHCVFWDFQNYGGQGGWNSRGCEAQSISPYQTSCLCNHLTHFALLLDVSRVPISEADSQILTVISYVGCGISAIFLGITLLTYLFFEKLRQDYPSKILINLSVAMLGLNMLFLLNSWFSSFSNHGLCITTAALLHYFLLASFTWMGLEAVHMYLALVKVFNTYVRYYILKFCAVGWGMPLVIVILLLAIDKDAYGNLNPEEASVGLLTTGQFCWIQNDIYFYVTVMAFVFLILLFNISVFIIVLIQIRRMSASKLSANCRSYQQNVRAVISLSVLLGLTWSMGFFSFGPGKVVMMYLFSICNTLQGFFVFVFHCLLKENAQNQWRSHLCCGRFKLSGNSDWSQSVTAGDRSKKEDLSNSDYVTSDNTSSLRFLTHNSTRRQE</sequence>
<dbReference type="Gene3D" id="1.20.1070.10">
    <property type="entry name" value="Rhodopsin 7-helix transmembrane proteins"/>
    <property type="match status" value="1"/>
</dbReference>
<feature type="transmembrane region" description="Helical" evidence="8">
    <location>
        <begin position="497"/>
        <end position="520"/>
    </location>
</feature>
<dbReference type="SMART" id="SM00303">
    <property type="entry name" value="GPS"/>
    <property type="match status" value="1"/>
</dbReference>
<dbReference type="InterPro" id="IPR000203">
    <property type="entry name" value="GPS"/>
</dbReference>
<dbReference type="Pfam" id="PF00002">
    <property type="entry name" value="7tm_2"/>
    <property type="match status" value="1"/>
</dbReference>
<organism evidence="11 12">
    <name type="scientific">Menidia menidia</name>
    <name type="common">Atlantic silverside</name>
    <dbReference type="NCBI Taxonomy" id="238744"/>
    <lineage>
        <taxon>Eukaryota</taxon>
        <taxon>Metazoa</taxon>
        <taxon>Chordata</taxon>
        <taxon>Craniata</taxon>
        <taxon>Vertebrata</taxon>
        <taxon>Euteleostomi</taxon>
        <taxon>Actinopterygii</taxon>
        <taxon>Neopterygii</taxon>
        <taxon>Teleostei</taxon>
        <taxon>Neoteleostei</taxon>
        <taxon>Acanthomorphata</taxon>
        <taxon>Ovalentaria</taxon>
        <taxon>Atherinomorphae</taxon>
        <taxon>Atheriniformes</taxon>
        <taxon>Atherinopsidae</taxon>
        <taxon>Menidiinae</taxon>
        <taxon>Menidia</taxon>
    </lineage>
</organism>
<dbReference type="InterPro" id="IPR017983">
    <property type="entry name" value="GPCR_2_secretin-like_CS"/>
</dbReference>
<dbReference type="PRINTS" id="PR00249">
    <property type="entry name" value="GPCRSECRETIN"/>
</dbReference>
<evidence type="ECO:0000256" key="7">
    <source>
        <dbReference type="SAM" id="MobiDB-lite"/>
    </source>
</evidence>
<dbReference type="SUPFAM" id="SSF81321">
    <property type="entry name" value="Family A G protein-coupled receptor-like"/>
    <property type="match status" value="1"/>
</dbReference>
<evidence type="ECO:0000256" key="5">
    <source>
        <dbReference type="ARBA" id="ARBA00023136"/>
    </source>
</evidence>
<comment type="caution">
    <text evidence="11">The sequence shown here is derived from an EMBL/GenBank/DDBJ whole genome shotgun (WGS) entry which is preliminary data.</text>
</comment>
<feature type="transmembrane region" description="Helical" evidence="8">
    <location>
        <begin position="653"/>
        <end position="679"/>
    </location>
</feature>
<dbReference type="GO" id="GO:0007166">
    <property type="term" value="P:cell surface receptor signaling pathway"/>
    <property type="evidence" value="ECO:0007669"/>
    <property type="project" value="InterPro"/>
</dbReference>
<dbReference type="PROSITE" id="PS00650">
    <property type="entry name" value="G_PROTEIN_RECEP_F2_2"/>
    <property type="match status" value="1"/>
</dbReference>
<dbReference type="OrthoDB" id="10037534at2759"/>
<evidence type="ECO:0000256" key="4">
    <source>
        <dbReference type="ARBA" id="ARBA00022989"/>
    </source>
</evidence>
<evidence type="ECO:0000256" key="6">
    <source>
        <dbReference type="ARBA" id="ARBA00023157"/>
    </source>
</evidence>
<feature type="transmembrane region" description="Helical" evidence="8">
    <location>
        <begin position="700"/>
        <end position="721"/>
    </location>
</feature>
<dbReference type="GO" id="GO:0005886">
    <property type="term" value="C:plasma membrane"/>
    <property type="evidence" value="ECO:0007669"/>
    <property type="project" value="TreeGrafter"/>
</dbReference>